<dbReference type="GO" id="GO:0003677">
    <property type="term" value="F:DNA binding"/>
    <property type="evidence" value="ECO:0007669"/>
    <property type="project" value="TreeGrafter"/>
</dbReference>
<dbReference type="GO" id="GO:0006281">
    <property type="term" value="P:DNA repair"/>
    <property type="evidence" value="ECO:0007669"/>
    <property type="project" value="TreeGrafter"/>
</dbReference>
<keyword evidence="3" id="KW-0175">Coiled coil</keyword>
<dbReference type="GO" id="GO:0031298">
    <property type="term" value="C:replication fork protection complex"/>
    <property type="evidence" value="ECO:0007669"/>
    <property type="project" value="TreeGrafter"/>
</dbReference>
<evidence type="ECO:0000259" key="5">
    <source>
        <dbReference type="Pfam" id="PF04821"/>
    </source>
</evidence>
<organism evidence="6 7">
    <name type="scientific">Artemia franciscana</name>
    <name type="common">Brine shrimp</name>
    <name type="synonym">Artemia sanfranciscana</name>
    <dbReference type="NCBI Taxonomy" id="6661"/>
    <lineage>
        <taxon>Eukaryota</taxon>
        <taxon>Metazoa</taxon>
        <taxon>Ecdysozoa</taxon>
        <taxon>Arthropoda</taxon>
        <taxon>Crustacea</taxon>
        <taxon>Branchiopoda</taxon>
        <taxon>Anostraca</taxon>
        <taxon>Artemiidae</taxon>
        <taxon>Artemia</taxon>
    </lineage>
</organism>
<dbReference type="InterPro" id="IPR006906">
    <property type="entry name" value="Timeless_N"/>
</dbReference>
<name>A0AA88L5E7_ARTSF</name>
<dbReference type="PANTHER" id="PTHR22940:SF5">
    <property type="entry name" value="PROTEIN TIMELESS"/>
    <property type="match status" value="1"/>
</dbReference>
<gene>
    <name evidence="6" type="ORF">QYM36_004892</name>
</gene>
<feature type="compositionally biased region" description="Low complexity" evidence="4">
    <location>
        <begin position="111"/>
        <end position="122"/>
    </location>
</feature>
<accession>A0AA88L5E7</accession>
<dbReference type="EMBL" id="JAVRJZ010000008">
    <property type="protein sequence ID" value="KAK2719218.1"/>
    <property type="molecule type" value="Genomic_DNA"/>
</dbReference>
<dbReference type="AlphaFoldDB" id="A0AA88L5E7"/>
<feature type="region of interest" description="Disordered" evidence="4">
    <location>
        <begin position="106"/>
        <end position="128"/>
    </location>
</feature>
<feature type="region of interest" description="Disordered" evidence="4">
    <location>
        <begin position="210"/>
        <end position="291"/>
    </location>
</feature>
<evidence type="ECO:0000256" key="3">
    <source>
        <dbReference type="SAM" id="Coils"/>
    </source>
</evidence>
<evidence type="ECO:0000256" key="4">
    <source>
        <dbReference type="SAM" id="MobiDB-lite"/>
    </source>
</evidence>
<dbReference type="GO" id="GO:0009649">
    <property type="term" value="P:entrainment of circadian clock"/>
    <property type="evidence" value="ECO:0007669"/>
    <property type="project" value="TreeGrafter"/>
</dbReference>
<feature type="compositionally biased region" description="Basic and acidic residues" evidence="4">
    <location>
        <begin position="258"/>
        <end position="269"/>
    </location>
</feature>
<evidence type="ECO:0000313" key="6">
    <source>
        <dbReference type="EMBL" id="KAK2719218.1"/>
    </source>
</evidence>
<dbReference type="Proteomes" id="UP001187531">
    <property type="component" value="Unassembled WGS sequence"/>
</dbReference>
<dbReference type="GO" id="GO:0000076">
    <property type="term" value="P:DNA replication checkpoint signaling"/>
    <property type="evidence" value="ECO:0007669"/>
    <property type="project" value="TreeGrafter"/>
</dbReference>
<feature type="non-terminal residue" evidence="6">
    <location>
        <position position="1"/>
    </location>
</feature>
<comment type="subcellular location">
    <subcellularLocation>
        <location evidence="1">Nucleus</location>
    </subcellularLocation>
</comment>
<dbReference type="GO" id="GO:0043111">
    <property type="term" value="P:replication fork arrest"/>
    <property type="evidence" value="ECO:0007669"/>
    <property type="project" value="TreeGrafter"/>
</dbReference>
<sequence>MFVSPKFLNSHLIRKHRLESETDENKDFDEKEVNELKNALLATRNELEKEKEASNDLIQQVSSLKDDDCESINDALLLLRNILSIPDIPYFTSAGITTPSATCKSKITDGSSVDSNGSSRSSSEPKVGFSASNYRSFNPVIKQCLSHEVIQHNQLLWNLFAYGLDKRLLQLMTCKKTEWSVTLVQVIALLYKDQHVDNLQKMLSAWTAEDTSSATSDDESNTSPQGNNNQSMDFSSASSANSGCNSNDIQDGENSTASREDLSPKDKNSPESIPSPELMEQGFQDRSSPKISCDIQNMNRNVPVCLGVSSATGSNEITKRNIEIMESTSSDSDNVRTKRRSSSKLMKIPRTSEDICRRKVTKRHKTTSQEVRIGTNVPKWSENPALRDACARVKFYNRLWIECDRPRFGINAEIEFNEHVSLCITD</sequence>
<dbReference type="PANTHER" id="PTHR22940">
    <property type="entry name" value="TIMEOUT/TIMELESS-2"/>
    <property type="match status" value="1"/>
</dbReference>
<reference evidence="6" key="1">
    <citation type="submission" date="2023-07" db="EMBL/GenBank/DDBJ databases">
        <title>Chromosome-level genome assembly of Artemia franciscana.</title>
        <authorList>
            <person name="Jo E."/>
        </authorList>
    </citation>
    <scope>NUCLEOTIDE SEQUENCE</scope>
    <source>
        <tissue evidence="6">Whole body</tissue>
    </source>
</reference>
<feature type="domain" description="Timeless N-terminal" evidence="5">
    <location>
        <begin position="61"/>
        <end position="228"/>
    </location>
</feature>
<feature type="compositionally biased region" description="Low complexity" evidence="4">
    <location>
        <begin position="228"/>
        <end position="247"/>
    </location>
</feature>
<keyword evidence="7" id="KW-1185">Reference proteome</keyword>
<dbReference type="Pfam" id="PF04821">
    <property type="entry name" value="TIMELESS"/>
    <property type="match status" value="1"/>
</dbReference>
<proteinExistence type="predicted"/>
<protein>
    <recommendedName>
        <fullName evidence="5">Timeless N-terminal domain-containing protein</fullName>
    </recommendedName>
</protein>
<dbReference type="InterPro" id="IPR044998">
    <property type="entry name" value="Timeless"/>
</dbReference>
<evidence type="ECO:0000256" key="2">
    <source>
        <dbReference type="ARBA" id="ARBA00023242"/>
    </source>
</evidence>
<feature type="coiled-coil region" evidence="3">
    <location>
        <begin position="26"/>
        <end position="67"/>
    </location>
</feature>
<feature type="compositionally biased region" description="Polar residues" evidence="4">
    <location>
        <begin position="248"/>
        <end position="257"/>
    </location>
</feature>
<evidence type="ECO:0000256" key="1">
    <source>
        <dbReference type="ARBA" id="ARBA00004123"/>
    </source>
</evidence>
<evidence type="ECO:0000313" key="7">
    <source>
        <dbReference type="Proteomes" id="UP001187531"/>
    </source>
</evidence>
<comment type="caution">
    <text evidence="6">The sequence shown here is derived from an EMBL/GenBank/DDBJ whole genome shotgun (WGS) entry which is preliminary data.</text>
</comment>
<keyword evidence="2" id="KW-0539">Nucleus</keyword>